<keyword evidence="2" id="KW-0223">Dioxygenase</keyword>
<name>A0ABW4FDH2_9PSEU</name>
<dbReference type="InterPro" id="IPR032854">
    <property type="entry name" value="ALKBH3"/>
</dbReference>
<reference evidence="3" key="1">
    <citation type="journal article" date="2019" name="Int. J. Syst. Evol. Microbiol.">
        <title>The Global Catalogue of Microorganisms (GCM) 10K type strain sequencing project: providing services to taxonomists for standard genome sequencing and annotation.</title>
        <authorList>
            <consortium name="The Broad Institute Genomics Platform"/>
            <consortium name="The Broad Institute Genome Sequencing Center for Infectious Disease"/>
            <person name="Wu L."/>
            <person name="Ma J."/>
        </authorList>
    </citation>
    <scope>NUCLEOTIDE SEQUENCE [LARGE SCALE GENOMIC DNA]</scope>
    <source>
        <strain evidence="3">CCM 7043</strain>
    </source>
</reference>
<evidence type="ECO:0000259" key="1">
    <source>
        <dbReference type="PROSITE" id="PS51471"/>
    </source>
</evidence>
<dbReference type="InterPro" id="IPR037151">
    <property type="entry name" value="AlkB-like_sf"/>
</dbReference>
<dbReference type="InterPro" id="IPR027450">
    <property type="entry name" value="AlkB-like"/>
</dbReference>
<sequence>MSHVDLAWQASLLDATADGVELDAGFGGVQRRDLGDGAWVDHGPGWCRGADDLFARLLAATPWAGREVRMYDRVLPEPRLTHRWRLDDGPAPPAELQEMARVLSDRYGVEFTQVGANLYRDGSDSVAWHGDRVARDLPEAIVALVSLGAVRPFRLRPTGGGASIGYLPGPGDLLVMGGSCQRTWQHSVPKTRSVGPRASIQFRHAYQR</sequence>
<dbReference type="SUPFAM" id="SSF51197">
    <property type="entry name" value="Clavaminate synthase-like"/>
    <property type="match status" value="1"/>
</dbReference>
<dbReference type="EMBL" id="JBHUCO010000076">
    <property type="protein sequence ID" value="MFD1524120.1"/>
    <property type="molecule type" value="Genomic_DNA"/>
</dbReference>
<keyword evidence="3" id="KW-1185">Reference proteome</keyword>
<dbReference type="PANTHER" id="PTHR31212:SF4">
    <property type="entry name" value="ALPHA-KETOGLUTARATE-DEPENDENT DIOXYGENASE ALKB HOMOLOG 3"/>
    <property type="match status" value="1"/>
</dbReference>
<dbReference type="Proteomes" id="UP001597114">
    <property type="component" value="Unassembled WGS sequence"/>
</dbReference>
<dbReference type="PROSITE" id="PS51471">
    <property type="entry name" value="FE2OG_OXY"/>
    <property type="match status" value="1"/>
</dbReference>
<keyword evidence="2" id="KW-0560">Oxidoreductase</keyword>
<dbReference type="RefSeq" id="WP_344726632.1">
    <property type="nucleotide sequence ID" value="NZ_BAAAUS010000039.1"/>
</dbReference>
<evidence type="ECO:0000313" key="3">
    <source>
        <dbReference type="Proteomes" id="UP001597114"/>
    </source>
</evidence>
<organism evidence="2 3">
    <name type="scientific">Pseudonocardia yunnanensis</name>
    <dbReference type="NCBI Taxonomy" id="58107"/>
    <lineage>
        <taxon>Bacteria</taxon>
        <taxon>Bacillati</taxon>
        <taxon>Actinomycetota</taxon>
        <taxon>Actinomycetes</taxon>
        <taxon>Pseudonocardiales</taxon>
        <taxon>Pseudonocardiaceae</taxon>
        <taxon>Pseudonocardia</taxon>
    </lineage>
</organism>
<evidence type="ECO:0000313" key="2">
    <source>
        <dbReference type="EMBL" id="MFD1524120.1"/>
    </source>
</evidence>
<accession>A0ABW4FDH2</accession>
<dbReference type="PANTHER" id="PTHR31212">
    <property type="entry name" value="ALPHA-KETOGLUTARATE-DEPENDENT DIOXYGENASE ALKB HOMOLOG 3"/>
    <property type="match status" value="1"/>
</dbReference>
<dbReference type="Pfam" id="PF13532">
    <property type="entry name" value="2OG-FeII_Oxy_2"/>
    <property type="match status" value="1"/>
</dbReference>
<gene>
    <name evidence="2" type="ORF">ACFSJD_42000</name>
</gene>
<dbReference type="InterPro" id="IPR005123">
    <property type="entry name" value="Oxoglu/Fe-dep_dioxygenase_dom"/>
</dbReference>
<protein>
    <submittedName>
        <fullName evidence="2">Alpha-ketoglutarate-dependent dioxygenase AlkB</fullName>
    </submittedName>
</protein>
<dbReference type="Gene3D" id="2.60.120.590">
    <property type="entry name" value="Alpha-ketoglutarate-dependent dioxygenase AlkB-like"/>
    <property type="match status" value="1"/>
</dbReference>
<proteinExistence type="predicted"/>
<comment type="caution">
    <text evidence="2">The sequence shown here is derived from an EMBL/GenBank/DDBJ whole genome shotgun (WGS) entry which is preliminary data.</text>
</comment>
<dbReference type="GO" id="GO:0051213">
    <property type="term" value="F:dioxygenase activity"/>
    <property type="evidence" value="ECO:0007669"/>
    <property type="project" value="UniProtKB-KW"/>
</dbReference>
<feature type="domain" description="Fe2OG dioxygenase" evidence="1">
    <location>
        <begin position="110"/>
        <end position="206"/>
    </location>
</feature>